<dbReference type="SUPFAM" id="SSF52172">
    <property type="entry name" value="CheY-like"/>
    <property type="match status" value="1"/>
</dbReference>
<proteinExistence type="predicted"/>
<dbReference type="OrthoDB" id="9813024at2"/>
<feature type="coiled-coil region" evidence="10">
    <location>
        <begin position="177"/>
        <end position="214"/>
    </location>
</feature>
<evidence type="ECO:0000256" key="3">
    <source>
        <dbReference type="ARBA" id="ARBA00022553"/>
    </source>
</evidence>
<evidence type="ECO:0000256" key="8">
    <source>
        <dbReference type="ARBA" id="ARBA00023012"/>
    </source>
</evidence>
<evidence type="ECO:0000256" key="7">
    <source>
        <dbReference type="ARBA" id="ARBA00022840"/>
    </source>
</evidence>
<dbReference type="PROSITE" id="PS50110">
    <property type="entry name" value="RESPONSE_REGULATORY"/>
    <property type="match status" value="1"/>
</dbReference>
<evidence type="ECO:0000256" key="1">
    <source>
        <dbReference type="ARBA" id="ARBA00000085"/>
    </source>
</evidence>
<dbReference type="Gene3D" id="1.10.287.130">
    <property type="match status" value="1"/>
</dbReference>
<feature type="modified residue" description="4-aspartylphosphate" evidence="9">
    <location>
        <position position="91"/>
    </location>
</feature>
<keyword evidence="8" id="KW-0902">Two-component regulatory system</keyword>
<evidence type="ECO:0000256" key="6">
    <source>
        <dbReference type="ARBA" id="ARBA00022777"/>
    </source>
</evidence>
<name>A0A1H8BKD9_STIAU</name>
<dbReference type="GO" id="GO:0005524">
    <property type="term" value="F:ATP binding"/>
    <property type="evidence" value="ECO:0007669"/>
    <property type="project" value="UniProtKB-KW"/>
</dbReference>
<evidence type="ECO:0000313" key="13">
    <source>
        <dbReference type="EMBL" id="SEM83252.1"/>
    </source>
</evidence>
<evidence type="ECO:0000259" key="11">
    <source>
        <dbReference type="PROSITE" id="PS50109"/>
    </source>
</evidence>
<dbReference type="InterPro" id="IPR004358">
    <property type="entry name" value="Sig_transdc_His_kin-like_C"/>
</dbReference>
<dbReference type="SMART" id="SM00387">
    <property type="entry name" value="HATPase_c"/>
    <property type="match status" value="1"/>
</dbReference>
<dbReference type="Pfam" id="PF00072">
    <property type="entry name" value="Response_reg"/>
    <property type="match status" value="1"/>
</dbReference>
<dbReference type="Gene3D" id="3.40.50.2300">
    <property type="match status" value="1"/>
</dbReference>
<dbReference type="PRINTS" id="PR00344">
    <property type="entry name" value="BCTRLSENSOR"/>
</dbReference>
<evidence type="ECO:0000256" key="9">
    <source>
        <dbReference type="PROSITE-ProRule" id="PRU00169"/>
    </source>
</evidence>
<dbReference type="InterPro" id="IPR005467">
    <property type="entry name" value="His_kinase_dom"/>
</dbReference>
<keyword evidence="6 13" id="KW-0418">Kinase</keyword>
<evidence type="ECO:0000259" key="12">
    <source>
        <dbReference type="PROSITE" id="PS50110"/>
    </source>
</evidence>
<dbReference type="PANTHER" id="PTHR43065:SF10">
    <property type="entry name" value="PEROXIDE STRESS-ACTIVATED HISTIDINE KINASE MAK3"/>
    <property type="match status" value="1"/>
</dbReference>
<accession>A0A1H8BKD9</accession>
<organism evidence="13 14">
    <name type="scientific">Stigmatella aurantiaca</name>
    <dbReference type="NCBI Taxonomy" id="41"/>
    <lineage>
        <taxon>Bacteria</taxon>
        <taxon>Pseudomonadati</taxon>
        <taxon>Myxococcota</taxon>
        <taxon>Myxococcia</taxon>
        <taxon>Myxococcales</taxon>
        <taxon>Cystobacterineae</taxon>
        <taxon>Archangiaceae</taxon>
        <taxon>Stigmatella</taxon>
    </lineage>
</organism>
<dbReference type="AlphaFoldDB" id="A0A1H8BKD9"/>
<dbReference type="Pfam" id="PF02518">
    <property type="entry name" value="HATPase_c"/>
    <property type="match status" value="1"/>
</dbReference>
<dbReference type="InterPro" id="IPR003594">
    <property type="entry name" value="HATPase_dom"/>
</dbReference>
<dbReference type="PANTHER" id="PTHR43065">
    <property type="entry name" value="SENSOR HISTIDINE KINASE"/>
    <property type="match status" value="1"/>
</dbReference>
<gene>
    <name evidence="13" type="ORF">SAMN05444354_1249</name>
</gene>
<dbReference type="EC" id="2.7.13.3" evidence="2"/>
<dbReference type="InterPro" id="IPR036890">
    <property type="entry name" value="HATPase_C_sf"/>
</dbReference>
<reference evidence="14" key="1">
    <citation type="submission" date="2016-10" db="EMBL/GenBank/DDBJ databases">
        <authorList>
            <person name="Varghese N."/>
            <person name="Submissions S."/>
        </authorList>
    </citation>
    <scope>NUCLEOTIDE SEQUENCE [LARGE SCALE GENOMIC DNA]</scope>
    <source>
        <strain evidence="14">DSM 17044</strain>
    </source>
</reference>
<keyword evidence="4" id="KW-0808">Transferase</keyword>
<dbReference type="InterPro" id="IPR011006">
    <property type="entry name" value="CheY-like_superfamily"/>
</dbReference>
<evidence type="ECO:0000313" key="14">
    <source>
        <dbReference type="Proteomes" id="UP000182719"/>
    </source>
</evidence>
<keyword evidence="5" id="KW-0547">Nucleotide-binding</keyword>
<keyword evidence="14" id="KW-1185">Reference proteome</keyword>
<sequence>MHLSSDLSPRRILVIDDNPSIHQDFQKILTPPAERASLDALESALFGAVPLRSAAPAYPFEVDSASQGEEGLQRVREARRDGQRYAVAFVDVRMPPGIDGVETTARLWEEDEDVQVVLCTAYSDYSWEETRQRLGATQRLLILRKPFDNIEVRQMAQALTEKWELAQQNRCRMKDLNQAVLARTRELEAAHARLRQEMEDRTRLEARLAHVQRLEALGRLAAGLAHEVSGPLGFVSVNLSYIREGLETLAAGKPLEDPADLLEACRDALLGTDRIKHIVQDVKLFARADRKPGTPVDVRRVLEQSIAMAGDLQGERVRLVRDFHEVSPVWASEHGLGQVFHNLLVNAAHALPEAHPEPWVRVATRQQGPQVVVEIQDNGSGISPENLGRIFEPFFTTKPVGLGTGLGLSICHGIITGFGGNITVDSIPGRGTTFRIQLPLPP</sequence>
<evidence type="ECO:0000256" key="2">
    <source>
        <dbReference type="ARBA" id="ARBA00012438"/>
    </source>
</evidence>
<dbReference type="RefSeq" id="WP_075010295.1">
    <property type="nucleotide sequence ID" value="NZ_FOAP01000024.1"/>
</dbReference>
<feature type="domain" description="Histidine kinase" evidence="11">
    <location>
        <begin position="223"/>
        <end position="442"/>
    </location>
</feature>
<dbReference type="PROSITE" id="PS50109">
    <property type="entry name" value="HIS_KIN"/>
    <property type="match status" value="1"/>
</dbReference>
<dbReference type="SUPFAM" id="SSF47384">
    <property type="entry name" value="Homodimeric domain of signal transducing histidine kinase"/>
    <property type="match status" value="1"/>
</dbReference>
<dbReference type="InterPro" id="IPR001789">
    <property type="entry name" value="Sig_transdc_resp-reg_receiver"/>
</dbReference>
<keyword evidence="10" id="KW-0175">Coiled coil</keyword>
<comment type="catalytic activity">
    <reaction evidence="1">
        <text>ATP + protein L-histidine = ADP + protein N-phospho-L-histidine.</text>
        <dbReference type="EC" id="2.7.13.3"/>
    </reaction>
</comment>
<protein>
    <recommendedName>
        <fullName evidence="2">histidine kinase</fullName>
        <ecNumber evidence="2">2.7.13.3</ecNumber>
    </recommendedName>
</protein>
<dbReference type="SUPFAM" id="SSF55874">
    <property type="entry name" value="ATPase domain of HSP90 chaperone/DNA topoisomerase II/histidine kinase"/>
    <property type="match status" value="1"/>
</dbReference>
<dbReference type="EMBL" id="FOAP01000024">
    <property type="protein sequence ID" value="SEM83252.1"/>
    <property type="molecule type" value="Genomic_DNA"/>
</dbReference>
<dbReference type="InterPro" id="IPR036097">
    <property type="entry name" value="HisK_dim/P_sf"/>
</dbReference>
<keyword evidence="7" id="KW-0067">ATP-binding</keyword>
<feature type="domain" description="Response regulatory" evidence="12">
    <location>
        <begin position="11"/>
        <end position="160"/>
    </location>
</feature>
<dbReference type="GO" id="GO:0000155">
    <property type="term" value="F:phosphorelay sensor kinase activity"/>
    <property type="evidence" value="ECO:0007669"/>
    <property type="project" value="InterPro"/>
</dbReference>
<evidence type="ECO:0000256" key="5">
    <source>
        <dbReference type="ARBA" id="ARBA00022741"/>
    </source>
</evidence>
<dbReference type="Proteomes" id="UP000182719">
    <property type="component" value="Unassembled WGS sequence"/>
</dbReference>
<keyword evidence="3 9" id="KW-0597">Phosphoprotein</keyword>
<evidence type="ECO:0000256" key="4">
    <source>
        <dbReference type="ARBA" id="ARBA00022679"/>
    </source>
</evidence>
<dbReference type="Gene3D" id="3.30.565.10">
    <property type="entry name" value="Histidine kinase-like ATPase, C-terminal domain"/>
    <property type="match status" value="1"/>
</dbReference>
<evidence type="ECO:0000256" key="10">
    <source>
        <dbReference type="SAM" id="Coils"/>
    </source>
</evidence>